<dbReference type="Proteomes" id="UP000197065">
    <property type="component" value="Unassembled WGS sequence"/>
</dbReference>
<dbReference type="Gene3D" id="3.40.50.1820">
    <property type="entry name" value="alpha/beta hydrolase"/>
    <property type="match status" value="1"/>
</dbReference>
<evidence type="ECO:0000313" key="2">
    <source>
        <dbReference type="Proteomes" id="UP000197065"/>
    </source>
</evidence>
<evidence type="ECO:0008006" key="3">
    <source>
        <dbReference type="Google" id="ProtNLM"/>
    </source>
</evidence>
<dbReference type="SUPFAM" id="SSF53474">
    <property type="entry name" value="alpha/beta-Hydrolases"/>
    <property type="match status" value="1"/>
</dbReference>
<organism evidence="1 2">
    <name type="scientific">Arboricoccus pini</name>
    <dbReference type="NCBI Taxonomy" id="1963835"/>
    <lineage>
        <taxon>Bacteria</taxon>
        <taxon>Pseudomonadati</taxon>
        <taxon>Pseudomonadota</taxon>
        <taxon>Alphaproteobacteria</taxon>
        <taxon>Geminicoccales</taxon>
        <taxon>Geminicoccaceae</taxon>
        <taxon>Arboricoccus</taxon>
    </lineage>
</organism>
<dbReference type="OrthoDB" id="9798884at2"/>
<sequence length="290" mass="31629">MRLVVKGAVAYGAVLAGLYWLQDSMLFPKAEAAIAAYPLPKEARPLALRTADGYTIHGHHLPAREPSRGLMIAFPGNGWNAEDFLFFLGHKLADFDLVAFHYRGYGPNAGRPGERAFFADALSIHEALTAELRPKAVYTAGFSIGTGVAGYLASMRPVAGTLLVTPFDSMEAIARQRFPWAPTGLLLRHRFRTATHLAGSDVPVAMIMAGDDKIVPPARSLALRQALRRVVFASTIPKVGHSAIYEDERFDEALNQAMLHLEGAAEDPARVDDDRRHFVPHSLPLLVPST</sequence>
<name>A0A212RDP0_9PROT</name>
<dbReference type="EMBL" id="FYEH01000007">
    <property type="protein sequence ID" value="SNB70415.1"/>
    <property type="molecule type" value="Genomic_DNA"/>
</dbReference>
<keyword evidence="2" id="KW-1185">Reference proteome</keyword>
<gene>
    <name evidence="1" type="ORF">SAMN07250955_107192</name>
</gene>
<dbReference type="InterPro" id="IPR029058">
    <property type="entry name" value="AB_hydrolase_fold"/>
</dbReference>
<dbReference type="PANTHER" id="PTHR12277">
    <property type="entry name" value="ALPHA/BETA HYDROLASE DOMAIN-CONTAINING PROTEIN"/>
    <property type="match status" value="1"/>
</dbReference>
<evidence type="ECO:0000313" key="1">
    <source>
        <dbReference type="EMBL" id="SNB70415.1"/>
    </source>
</evidence>
<reference evidence="1 2" key="1">
    <citation type="submission" date="2017-06" db="EMBL/GenBank/DDBJ databases">
        <authorList>
            <person name="Kim H.J."/>
            <person name="Triplett B.A."/>
        </authorList>
    </citation>
    <scope>NUCLEOTIDE SEQUENCE [LARGE SCALE GENOMIC DNA]</scope>
    <source>
        <strain evidence="1 2">B29T1</strain>
    </source>
</reference>
<proteinExistence type="predicted"/>
<dbReference type="AlphaFoldDB" id="A0A212RDP0"/>
<dbReference type="RefSeq" id="WP_088561751.1">
    <property type="nucleotide sequence ID" value="NZ_FYEH01000007.1"/>
</dbReference>
<accession>A0A212RDP0</accession>
<protein>
    <recommendedName>
        <fullName evidence="3">Serine aminopeptidase S33 domain-containing protein</fullName>
    </recommendedName>
</protein>